<dbReference type="Pfam" id="PF00392">
    <property type="entry name" value="GntR"/>
    <property type="match status" value="1"/>
</dbReference>
<dbReference type="GO" id="GO:0030170">
    <property type="term" value="F:pyridoxal phosphate binding"/>
    <property type="evidence" value="ECO:0007669"/>
    <property type="project" value="InterPro"/>
</dbReference>
<dbReference type="InterPro" id="IPR051446">
    <property type="entry name" value="HTH_trans_reg/aminotransferase"/>
</dbReference>
<dbReference type="Proteomes" id="UP000305267">
    <property type="component" value="Unassembled WGS sequence"/>
</dbReference>
<dbReference type="CDD" id="cd00609">
    <property type="entry name" value="AAT_like"/>
    <property type="match status" value="1"/>
</dbReference>
<sequence length="465" mass="50070">MDTVSNHEPRTRVEQVVAGVAERIDRGLLRPGERLPSIRAAASLFAVSKNTIVNAYERLVASGRVESRPGSGFYVSAPAKVSRPVPHPGPVPVAAVDSVWLLREQLDRHYDVRVGDGRPPPAWMESLEVGRALRPSAAASSESYGSPDGYLPLRRSLALRLAERAIHAEPDGVLLTAGANHALDLIIRQFVAPGEPVLVDSPGYYPLFGKLRLAKARILGVRRNPDGPDVAHLDEVARASGARLFFTQSLAHNPTGCSLTLPVAHRLLQRAAALDLRIVESDPFADVLPAAQARLAALDQLERVISVGTFAKTLSASLRCGFIAARPDVVEALRDLKMVTSVNSSGFVERIVHDLIESGRYRRHLRRLGSRIEAATLQGRAVLADLGLPVFGEPRGGYYLWCGLPDATDLDALSRRAAARGILIAPGGLFRPEGPAGPPMMRVNVAHAGDPRFARFMRDATGAVP</sequence>
<evidence type="ECO:0000256" key="5">
    <source>
        <dbReference type="ARBA" id="ARBA00023125"/>
    </source>
</evidence>
<evidence type="ECO:0000259" key="8">
    <source>
        <dbReference type="PROSITE" id="PS50949"/>
    </source>
</evidence>
<dbReference type="Pfam" id="PF00155">
    <property type="entry name" value="Aminotran_1_2"/>
    <property type="match status" value="1"/>
</dbReference>
<keyword evidence="9" id="KW-0808">Transferase</keyword>
<keyword evidence="4" id="KW-0805">Transcription regulation</keyword>
<dbReference type="SMART" id="SM00345">
    <property type="entry name" value="HTH_GNTR"/>
    <property type="match status" value="1"/>
</dbReference>
<keyword evidence="3" id="KW-0663">Pyridoxal phosphate</keyword>
<dbReference type="InterPro" id="IPR036390">
    <property type="entry name" value="WH_DNA-bd_sf"/>
</dbReference>
<organism evidence="9 10">
    <name type="scientific">Methylobacterium terricola</name>
    <dbReference type="NCBI Taxonomy" id="2583531"/>
    <lineage>
        <taxon>Bacteria</taxon>
        <taxon>Pseudomonadati</taxon>
        <taxon>Pseudomonadota</taxon>
        <taxon>Alphaproteobacteria</taxon>
        <taxon>Hyphomicrobiales</taxon>
        <taxon>Methylobacteriaceae</taxon>
        <taxon>Methylobacterium</taxon>
    </lineage>
</organism>
<dbReference type="GO" id="GO:0003700">
    <property type="term" value="F:DNA-binding transcription factor activity"/>
    <property type="evidence" value="ECO:0007669"/>
    <property type="project" value="InterPro"/>
</dbReference>
<dbReference type="EMBL" id="VDDA01000014">
    <property type="protein sequence ID" value="TNC10099.1"/>
    <property type="molecule type" value="Genomic_DNA"/>
</dbReference>
<dbReference type="SUPFAM" id="SSF46785">
    <property type="entry name" value="Winged helix' DNA-binding domain"/>
    <property type="match status" value="1"/>
</dbReference>
<keyword evidence="10" id="KW-1185">Reference proteome</keyword>
<feature type="domain" description="HTH gntR-type" evidence="8">
    <location>
        <begin position="10"/>
        <end position="78"/>
    </location>
</feature>
<dbReference type="GO" id="GO:0003677">
    <property type="term" value="F:DNA binding"/>
    <property type="evidence" value="ECO:0007669"/>
    <property type="project" value="UniProtKB-KW"/>
</dbReference>
<keyword evidence="5" id="KW-0238">DNA-binding</keyword>
<evidence type="ECO:0000313" key="10">
    <source>
        <dbReference type="Proteomes" id="UP000305267"/>
    </source>
</evidence>
<evidence type="ECO:0000256" key="4">
    <source>
        <dbReference type="ARBA" id="ARBA00023015"/>
    </source>
</evidence>
<dbReference type="InterPro" id="IPR015424">
    <property type="entry name" value="PyrdxlP-dep_Trfase"/>
</dbReference>
<dbReference type="GO" id="GO:0008483">
    <property type="term" value="F:transaminase activity"/>
    <property type="evidence" value="ECO:0007669"/>
    <property type="project" value="UniProtKB-KW"/>
</dbReference>
<dbReference type="OrthoDB" id="9802328at2"/>
<evidence type="ECO:0000256" key="6">
    <source>
        <dbReference type="ARBA" id="ARBA00023163"/>
    </source>
</evidence>
<keyword evidence="9" id="KW-0032">Aminotransferase</keyword>
<comment type="similarity">
    <text evidence="1">In the C-terminal section; belongs to the class-I pyridoxal-phosphate-dependent aminotransferase family.</text>
</comment>
<evidence type="ECO:0000313" key="9">
    <source>
        <dbReference type="EMBL" id="TNC10099.1"/>
    </source>
</evidence>
<dbReference type="InterPro" id="IPR015421">
    <property type="entry name" value="PyrdxlP-dep_Trfase_major"/>
</dbReference>
<dbReference type="AlphaFoldDB" id="A0A5C4LC55"/>
<dbReference type="RefSeq" id="WP_139038413.1">
    <property type="nucleotide sequence ID" value="NZ_VDDA01000014.1"/>
</dbReference>
<dbReference type="CDD" id="cd07377">
    <property type="entry name" value="WHTH_GntR"/>
    <property type="match status" value="1"/>
</dbReference>
<evidence type="ECO:0000256" key="1">
    <source>
        <dbReference type="ARBA" id="ARBA00005384"/>
    </source>
</evidence>
<dbReference type="InterPro" id="IPR036388">
    <property type="entry name" value="WH-like_DNA-bd_sf"/>
</dbReference>
<dbReference type="PANTHER" id="PTHR46577">
    <property type="entry name" value="HTH-TYPE TRANSCRIPTIONAL REGULATORY PROTEIN GABR"/>
    <property type="match status" value="1"/>
</dbReference>
<accession>A0A5C4LC55</accession>
<reference evidence="9 10" key="1">
    <citation type="submission" date="2019-06" db="EMBL/GenBank/DDBJ databases">
        <title>Genome of Methylobacterium sp. 17Sr1-39.</title>
        <authorList>
            <person name="Seo T."/>
        </authorList>
    </citation>
    <scope>NUCLEOTIDE SEQUENCE [LARGE SCALE GENOMIC DNA]</scope>
    <source>
        <strain evidence="9 10">17Sr1-39</strain>
    </source>
</reference>
<dbReference type="InterPro" id="IPR000524">
    <property type="entry name" value="Tscrpt_reg_HTH_GntR"/>
</dbReference>
<protein>
    <recommendedName>
        <fullName evidence="2">8-amino-7-oxononanoate synthase</fullName>
    </recommendedName>
    <alternativeName>
        <fullName evidence="7">Alpha-oxoamine synthase</fullName>
    </alternativeName>
</protein>
<dbReference type="PROSITE" id="PS50949">
    <property type="entry name" value="HTH_GNTR"/>
    <property type="match status" value="1"/>
</dbReference>
<evidence type="ECO:0000256" key="3">
    <source>
        <dbReference type="ARBA" id="ARBA00022898"/>
    </source>
</evidence>
<gene>
    <name evidence="9" type="ORF">FF100_24645</name>
</gene>
<dbReference type="SUPFAM" id="SSF53383">
    <property type="entry name" value="PLP-dependent transferases"/>
    <property type="match status" value="1"/>
</dbReference>
<name>A0A5C4LC55_9HYPH</name>
<evidence type="ECO:0000256" key="2">
    <source>
        <dbReference type="ARBA" id="ARBA00016004"/>
    </source>
</evidence>
<keyword evidence="6" id="KW-0804">Transcription</keyword>
<evidence type="ECO:0000256" key="7">
    <source>
        <dbReference type="ARBA" id="ARBA00031658"/>
    </source>
</evidence>
<comment type="caution">
    <text evidence="9">The sequence shown here is derived from an EMBL/GenBank/DDBJ whole genome shotgun (WGS) entry which is preliminary data.</text>
</comment>
<dbReference type="Gene3D" id="1.10.10.10">
    <property type="entry name" value="Winged helix-like DNA-binding domain superfamily/Winged helix DNA-binding domain"/>
    <property type="match status" value="1"/>
</dbReference>
<proteinExistence type="inferred from homology"/>
<dbReference type="PANTHER" id="PTHR46577:SF2">
    <property type="entry name" value="TRANSCRIPTIONAL REGULATORY PROTEIN"/>
    <property type="match status" value="1"/>
</dbReference>
<dbReference type="InterPro" id="IPR004839">
    <property type="entry name" value="Aminotransferase_I/II_large"/>
</dbReference>
<dbReference type="Gene3D" id="3.40.640.10">
    <property type="entry name" value="Type I PLP-dependent aspartate aminotransferase-like (Major domain)"/>
    <property type="match status" value="1"/>
</dbReference>